<dbReference type="EMBL" id="JARHUD010000007">
    <property type="protein sequence ID" value="MDF2096673.1"/>
    <property type="molecule type" value="Genomic_DNA"/>
</dbReference>
<evidence type="ECO:0000259" key="4">
    <source>
        <dbReference type="Pfam" id="PF01464"/>
    </source>
</evidence>
<name>A0ABT5YNX9_9PROT</name>
<reference evidence="5 6" key="1">
    <citation type="submission" date="2023-03" db="EMBL/GenBank/DDBJ databases">
        <title>Fodinicurvata sp. CAU 1616 isolated from sea sendiment.</title>
        <authorList>
            <person name="Kim W."/>
        </authorList>
    </citation>
    <scope>NUCLEOTIDE SEQUENCE [LARGE SCALE GENOMIC DNA]</scope>
    <source>
        <strain evidence="5 6">CAU 1616</strain>
    </source>
</reference>
<gene>
    <name evidence="5" type="ORF">P2G67_11855</name>
</gene>
<comment type="similarity">
    <text evidence="2">Belongs to the virb1 family.</text>
</comment>
<comment type="caution">
    <text evidence="5">The sequence shown here is derived from an EMBL/GenBank/DDBJ whole genome shotgun (WGS) entry which is preliminary data.</text>
</comment>
<dbReference type="InterPro" id="IPR023346">
    <property type="entry name" value="Lysozyme-like_dom_sf"/>
</dbReference>
<feature type="domain" description="Transglycosylase SLT" evidence="4">
    <location>
        <begin position="521"/>
        <end position="621"/>
    </location>
</feature>
<keyword evidence="6" id="KW-1185">Reference proteome</keyword>
<dbReference type="SUPFAM" id="SSF48435">
    <property type="entry name" value="Bacterial muramidases"/>
    <property type="match status" value="1"/>
</dbReference>
<evidence type="ECO:0000256" key="3">
    <source>
        <dbReference type="ARBA" id="ARBA00022729"/>
    </source>
</evidence>
<evidence type="ECO:0000313" key="5">
    <source>
        <dbReference type="EMBL" id="MDF2096673.1"/>
    </source>
</evidence>
<dbReference type="CDD" id="cd13401">
    <property type="entry name" value="Slt70-like"/>
    <property type="match status" value="1"/>
</dbReference>
<dbReference type="RefSeq" id="WP_275823362.1">
    <property type="nucleotide sequence ID" value="NZ_JARHUD010000007.1"/>
</dbReference>
<evidence type="ECO:0000256" key="2">
    <source>
        <dbReference type="ARBA" id="ARBA00009387"/>
    </source>
</evidence>
<dbReference type="SUPFAM" id="SSF53955">
    <property type="entry name" value="Lysozyme-like"/>
    <property type="match status" value="1"/>
</dbReference>
<protein>
    <submittedName>
        <fullName evidence="5">Lytic transglycosylase domain-containing protein</fullName>
    </submittedName>
</protein>
<sequence length="683" mass="75794">MIRLGFVSDEVGSHRSALRRVLLFVLGLACAGALPASVSAQQSGHALAEALVLAEAGRSDALEARLPQLDPLDRSIALWRLLTRRPEAAARTTLEDFLRRHADWPEEERLQRAVEERLPHEIDDRAALEWFSDFAPVTPQAALAYARALRRAGEDAAAIAEARRAWRDLNPDTVSDAAILAEYGGHLEAVDHRIRVERLLRANQKKAALVALDDASAVGAIDAEQHRLLRARVLLQILDDEGEALANEIPEETLRQSGLIFDLAWYRMQRDPQETAMDLLDPPPVVLSREAADRWQVRRRAVRRLLATDDADAAYRIAARHGIPEGLAYDEAEFLAGWIALRRLDDPDTAYSHFDRLFHQGSGAGAIARGAYWCGEASLASGRPDWGQQWFDVAAQYSGTFYGLMGALRSDASQWREADGDAWEVGHAARSAFDARPMVRVIRRLAAAGRRDLVAPFFRHLRSNGMEEAGTWHLLGDLAQEIGRHDEAIRTARAAYSAGWTFPDLLYPTPRMGLPVDRRRPLLLALIRQESSFNPEAVSPVGARGLMQLMPGTAADVAARLGEAYDPARLTADPAYNLRLGRAYLEEMLQRYGSSLPLALAAYNAGPGRVDAWLAAHGDPRRDEIGLLDWIELIPFDETRHYVKVVIEVAAVYARRLHPEQSDAYAPFDLIPARLVQSELDAQ</sequence>
<dbReference type="InterPro" id="IPR000189">
    <property type="entry name" value="Transglyc_AS"/>
</dbReference>
<proteinExistence type="inferred from homology"/>
<comment type="similarity">
    <text evidence="1">Belongs to the transglycosylase Slt family.</text>
</comment>
<dbReference type="PANTHER" id="PTHR37423:SF2">
    <property type="entry name" value="MEMBRANE-BOUND LYTIC MUREIN TRANSGLYCOSYLASE C"/>
    <property type="match status" value="1"/>
</dbReference>
<evidence type="ECO:0000256" key="1">
    <source>
        <dbReference type="ARBA" id="ARBA00007734"/>
    </source>
</evidence>
<evidence type="ECO:0000313" key="6">
    <source>
        <dbReference type="Proteomes" id="UP001215503"/>
    </source>
</evidence>
<dbReference type="InterPro" id="IPR008258">
    <property type="entry name" value="Transglycosylase_SLT_dom_1"/>
</dbReference>
<dbReference type="InterPro" id="IPR008939">
    <property type="entry name" value="Lytic_TGlycosylase_superhlx_U"/>
</dbReference>
<dbReference type="Gene3D" id="1.25.20.10">
    <property type="entry name" value="Bacterial muramidases"/>
    <property type="match status" value="1"/>
</dbReference>
<dbReference type="PANTHER" id="PTHR37423">
    <property type="entry name" value="SOLUBLE LYTIC MUREIN TRANSGLYCOSYLASE-RELATED"/>
    <property type="match status" value="1"/>
</dbReference>
<dbReference type="Pfam" id="PF01464">
    <property type="entry name" value="SLT"/>
    <property type="match status" value="1"/>
</dbReference>
<accession>A0ABT5YNX9</accession>
<dbReference type="PROSITE" id="PS00922">
    <property type="entry name" value="TRANSGLYCOSYLASE"/>
    <property type="match status" value="1"/>
</dbReference>
<keyword evidence="3" id="KW-0732">Signal</keyword>
<dbReference type="Gene3D" id="1.10.530.10">
    <property type="match status" value="1"/>
</dbReference>
<organism evidence="5 6">
    <name type="scientific">Aquibaculum arenosum</name>
    <dbReference type="NCBI Taxonomy" id="3032591"/>
    <lineage>
        <taxon>Bacteria</taxon>
        <taxon>Pseudomonadati</taxon>
        <taxon>Pseudomonadota</taxon>
        <taxon>Alphaproteobacteria</taxon>
        <taxon>Rhodospirillales</taxon>
        <taxon>Rhodovibrionaceae</taxon>
        <taxon>Aquibaculum</taxon>
    </lineage>
</organism>
<dbReference type="Proteomes" id="UP001215503">
    <property type="component" value="Unassembled WGS sequence"/>
</dbReference>